<dbReference type="Proteomes" id="UP000077734">
    <property type="component" value="Unassembled WGS sequence"/>
</dbReference>
<comment type="caution">
    <text evidence="2">The sequence shown here is derived from an EMBL/GenBank/DDBJ whole genome shotgun (WGS) entry which is preliminary data.</text>
</comment>
<organism evidence="2 5">
    <name type="scientific">Methylomonas koyamae</name>
    <dbReference type="NCBI Taxonomy" id="702114"/>
    <lineage>
        <taxon>Bacteria</taxon>
        <taxon>Pseudomonadati</taxon>
        <taxon>Pseudomonadota</taxon>
        <taxon>Gammaproteobacteria</taxon>
        <taxon>Methylococcales</taxon>
        <taxon>Methylococcaceae</taxon>
        <taxon>Methylomonas</taxon>
    </lineage>
</organism>
<keyword evidence="1" id="KW-1277">Toxin-antitoxin system</keyword>
<keyword evidence="4" id="KW-1185">Reference proteome</keyword>
<dbReference type="EMBL" id="LUUJ01000098">
    <property type="protein sequence ID" value="OAI13527.1"/>
    <property type="molecule type" value="Genomic_DNA"/>
</dbReference>
<dbReference type="Proteomes" id="UP000077857">
    <property type="component" value="Unassembled WGS sequence"/>
</dbReference>
<dbReference type="RefSeq" id="WP_064025828.1">
    <property type="nucleotide sequence ID" value="NZ_LUUJ01000098.1"/>
</dbReference>
<proteinExistence type="predicted"/>
<gene>
    <name evidence="3" type="ORF">A1356_07650</name>
    <name evidence="2" type="ORF">A1507_01500</name>
</gene>
<evidence type="ECO:0000313" key="4">
    <source>
        <dbReference type="Proteomes" id="UP000077734"/>
    </source>
</evidence>
<dbReference type="EMBL" id="LUUL01000059">
    <property type="protein sequence ID" value="OAI28144.1"/>
    <property type="molecule type" value="Genomic_DNA"/>
</dbReference>
<dbReference type="AlphaFoldDB" id="A0A177PE82"/>
<evidence type="ECO:0000256" key="1">
    <source>
        <dbReference type="ARBA" id="ARBA00022649"/>
    </source>
</evidence>
<evidence type="ECO:0000313" key="2">
    <source>
        <dbReference type="EMBL" id="OAI13527.1"/>
    </source>
</evidence>
<name>A0A177PE82_9GAMM</name>
<accession>A0A177PE82</accession>
<dbReference type="InterPro" id="IPR009956">
    <property type="entry name" value="Post-segregation_anti-tox_CcdA"/>
</dbReference>
<reference evidence="3 4" key="2">
    <citation type="submission" date="2016-03" db="EMBL/GenBank/DDBJ databases">
        <authorList>
            <person name="Heylen K."/>
            <person name="De Vos P."/>
            <person name="Vekeman B."/>
        </authorList>
    </citation>
    <scope>NUCLEOTIDE SEQUENCE [LARGE SCALE GENOMIC DNA]</scope>
    <source>
        <strain evidence="3 4">R-49807</strain>
    </source>
</reference>
<evidence type="ECO:0000313" key="5">
    <source>
        <dbReference type="Proteomes" id="UP000077857"/>
    </source>
</evidence>
<dbReference type="Pfam" id="PF07362">
    <property type="entry name" value="CcdA"/>
    <property type="match status" value="1"/>
</dbReference>
<reference evidence="2 5" key="1">
    <citation type="submission" date="2016-03" db="EMBL/GenBank/DDBJ databases">
        <authorList>
            <person name="Ploux O."/>
        </authorList>
    </citation>
    <scope>NUCLEOTIDE SEQUENCE [LARGE SCALE GENOMIC DNA]</scope>
    <source>
        <strain evidence="2 5">R-45378</strain>
    </source>
</reference>
<protein>
    <submittedName>
        <fullName evidence="2">Acetoacetyl-CoA synthase</fullName>
    </submittedName>
</protein>
<evidence type="ECO:0000313" key="3">
    <source>
        <dbReference type="EMBL" id="OAI28144.1"/>
    </source>
</evidence>
<sequence length="81" mass="9048">MQSAANKTAAKKAANLSINSELLNQAKALHINLSATLERALTEAIRDKQRQQWLQENGQSIADYNQRIEAEGCFSDSLRNF</sequence>
<dbReference type="OrthoDB" id="7219749at2"/>